<name>A0A5E6SXK6_PSEFL</name>
<gene>
    <name evidence="1" type="ORF">PS659_02319</name>
</gene>
<evidence type="ECO:0008006" key="3">
    <source>
        <dbReference type="Google" id="ProtNLM"/>
    </source>
</evidence>
<dbReference type="EMBL" id="CABVGY010000011">
    <property type="protein sequence ID" value="VVM80528.1"/>
    <property type="molecule type" value="Genomic_DNA"/>
</dbReference>
<reference evidence="1 2" key="1">
    <citation type="submission" date="2019-09" db="EMBL/GenBank/DDBJ databases">
        <authorList>
            <person name="Chandra G."/>
            <person name="Truman W A."/>
        </authorList>
    </citation>
    <scope>NUCLEOTIDE SEQUENCE [LARGE SCALE GENOMIC DNA]</scope>
    <source>
        <strain evidence="1">PS659</strain>
    </source>
</reference>
<dbReference type="NCBIfam" id="TIGR02608">
    <property type="entry name" value="delta_60_rpt"/>
    <property type="match status" value="5"/>
</dbReference>
<accession>A0A5E6SXK6</accession>
<dbReference type="Pfam" id="PF17164">
    <property type="entry name" value="DUF5122"/>
    <property type="match status" value="1"/>
</dbReference>
<dbReference type="Proteomes" id="UP000326729">
    <property type="component" value="Unassembled WGS sequence"/>
</dbReference>
<dbReference type="AlphaFoldDB" id="A0A5E6SXK6"/>
<dbReference type="InterPro" id="IPR013431">
    <property type="entry name" value="Delta_60_rpt"/>
</dbReference>
<proteinExistence type="predicted"/>
<dbReference type="Gene3D" id="2.80.10.50">
    <property type="match status" value="3"/>
</dbReference>
<dbReference type="RefSeq" id="WP_191630335.1">
    <property type="nucleotide sequence ID" value="NZ_CABVGY010000011.1"/>
</dbReference>
<protein>
    <recommendedName>
        <fullName evidence="3">Delta-60 repeat domain-containing protein</fullName>
    </recommendedName>
</protein>
<organism evidence="1 2">
    <name type="scientific">Pseudomonas fluorescens</name>
    <dbReference type="NCBI Taxonomy" id="294"/>
    <lineage>
        <taxon>Bacteria</taxon>
        <taxon>Pseudomonadati</taxon>
        <taxon>Pseudomonadota</taxon>
        <taxon>Gammaproteobacteria</taxon>
        <taxon>Pseudomonadales</taxon>
        <taxon>Pseudomonadaceae</taxon>
        <taxon>Pseudomonas</taxon>
    </lineage>
</organism>
<sequence>MNQLSNKNASGTLDPSFGESGVVMLSSGSRSIASLRDNKLIVAGAPAAGQLLLTRLTEKGGLDLSFGVGGEVHVPGMGRTGFIPSKIIALENGGYLVSGSEAVYSTKKYVCRLFENGQLDQSFGTDGMVTIPASSISGDEIEQGARFVEGFGLHSNADVTFFSSDKMAVSERNAKVYLCAHIYSGVRGFEGVVFCLNEDGSIDASFNGGYVLIPIDFGSNMRLTSISVQDDAVLIGGGFVSASGTREVAFLKRYDQQGHLDTLFGERGTVIIPNGTDGRTSIITSVVIREDGLIVASGESGKLDEREGLLAVFNPNGSFNRVFNNGRPLYDAFLRDLVFSSSVLQQGTKIIVTGSGNGDYMVAARYELNGSLDLSFGGKGWVVFDPIHGLPVATSESTSDNKITVHLGSGWETKAVRYLE</sequence>
<evidence type="ECO:0000313" key="1">
    <source>
        <dbReference type="EMBL" id="VVM80528.1"/>
    </source>
</evidence>
<evidence type="ECO:0000313" key="2">
    <source>
        <dbReference type="Proteomes" id="UP000326729"/>
    </source>
</evidence>